<accession>A0A072NHM3</accession>
<dbReference type="CDD" id="cd02199">
    <property type="entry name" value="YjgF_YER057c_UK114_like_1"/>
    <property type="match status" value="1"/>
</dbReference>
<dbReference type="Gene3D" id="3.30.1330.40">
    <property type="entry name" value="RutC-like"/>
    <property type="match status" value="1"/>
</dbReference>
<dbReference type="InterPro" id="IPR035959">
    <property type="entry name" value="RutC-like_sf"/>
</dbReference>
<comment type="caution">
    <text evidence="2">The sequence shown here is derived from an EMBL/GenBank/DDBJ whole genome shotgun (WGS) entry which is preliminary data.</text>
</comment>
<protein>
    <submittedName>
        <fullName evidence="2">Putative translation initiation inhibitor, yjgF family</fullName>
    </submittedName>
</protein>
<dbReference type="InterPro" id="IPR013813">
    <property type="entry name" value="Endoribo_LPSP/chorism_mut-like"/>
</dbReference>
<evidence type="ECO:0000313" key="3">
    <source>
        <dbReference type="Proteomes" id="UP000027936"/>
    </source>
</evidence>
<gene>
    <name evidence="2" type="ORF">M670_03775</name>
</gene>
<organism evidence="2 3">
    <name type="scientific">Schinkia azotoformans MEV2011</name>
    <dbReference type="NCBI Taxonomy" id="1348973"/>
    <lineage>
        <taxon>Bacteria</taxon>
        <taxon>Bacillati</taxon>
        <taxon>Bacillota</taxon>
        <taxon>Bacilli</taxon>
        <taxon>Bacillales</taxon>
        <taxon>Bacillaceae</taxon>
        <taxon>Calidifontibacillus/Schinkia group</taxon>
        <taxon>Schinkia</taxon>
    </lineage>
</organism>
<sequence>MDEKLKAHTHVLDVEGILNSKGLSLPNTPKPSGNYLFLNQVGNVIYMSGITCKFNGEIAYKGKVGKDLTIQEGYEAARITTLNHLSILKDYLGDFNKIDKIVKITGYVNCEPTFTQVPDVINGTSDLLVELFGDKGKHARCAVGVASLPGNAAVETDMIVLLID</sequence>
<dbReference type="Pfam" id="PF14588">
    <property type="entry name" value="YjgF_endoribonc"/>
    <property type="match status" value="1"/>
</dbReference>
<proteinExistence type="predicted"/>
<dbReference type="EMBL" id="JJRY01000019">
    <property type="protein sequence ID" value="KEF37021.1"/>
    <property type="molecule type" value="Genomic_DNA"/>
</dbReference>
<dbReference type="Proteomes" id="UP000027936">
    <property type="component" value="Unassembled WGS sequence"/>
</dbReference>
<dbReference type="PANTHER" id="PTHR43760">
    <property type="entry name" value="ENDORIBONUCLEASE-RELATED"/>
    <property type="match status" value="1"/>
</dbReference>
<dbReference type="PANTHER" id="PTHR43760:SF1">
    <property type="entry name" value="ENDORIBONUCLEASE L-PSP_CHORISMATE MUTASE-LIKE DOMAIN-CONTAINING PROTEIN"/>
    <property type="match status" value="1"/>
</dbReference>
<dbReference type="RefSeq" id="WP_003332247.1">
    <property type="nucleotide sequence ID" value="NZ_JJRY01000019.1"/>
</dbReference>
<dbReference type="SUPFAM" id="SSF55298">
    <property type="entry name" value="YjgF-like"/>
    <property type="match status" value="1"/>
</dbReference>
<reference evidence="2 3" key="1">
    <citation type="submission" date="2014-04" db="EMBL/GenBank/DDBJ databases">
        <title>Draft genome sequence of Bacillus azotoformans MEV2011, a (co-) denitrifying strain unable to grow in the presence of oxygen.</title>
        <authorList>
            <person name="Nielsen M."/>
            <person name="Schreiber L."/>
            <person name="Finster K."/>
            <person name="Schramm A."/>
        </authorList>
    </citation>
    <scope>NUCLEOTIDE SEQUENCE [LARGE SCALE GENOMIC DNA]</scope>
    <source>
        <strain evidence="2 3">MEV2011</strain>
    </source>
</reference>
<evidence type="ECO:0000313" key="2">
    <source>
        <dbReference type="EMBL" id="KEF37021.1"/>
    </source>
</evidence>
<dbReference type="AlphaFoldDB" id="A0A072NHM3"/>
<feature type="domain" description="Endoribonuclease L-PSP/chorismate mutase-like" evidence="1">
    <location>
        <begin position="18"/>
        <end position="152"/>
    </location>
</feature>
<evidence type="ECO:0000259" key="1">
    <source>
        <dbReference type="Pfam" id="PF14588"/>
    </source>
</evidence>
<dbReference type="OrthoDB" id="9806350at2"/>
<dbReference type="PATRIC" id="fig|1348973.3.peg.3657"/>
<name>A0A072NHM3_SCHAZ</name>